<feature type="compositionally biased region" description="Polar residues" evidence="1">
    <location>
        <begin position="226"/>
        <end position="238"/>
    </location>
</feature>
<feature type="region of interest" description="Disordered" evidence="1">
    <location>
        <begin position="222"/>
        <end position="313"/>
    </location>
</feature>
<protein>
    <recommendedName>
        <fullName evidence="2">Microcystin LR degradation protein MlrC N-terminal domain-containing protein</fullName>
    </recommendedName>
</protein>
<evidence type="ECO:0000259" key="2">
    <source>
        <dbReference type="Pfam" id="PF07364"/>
    </source>
</evidence>
<reference evidence="4" key="1">
    <citation type="journal article" date="2019" name="Int. J. Syst. Evol. Microbiol.">
        <title>The Global Catalogue of Microorganisms (GCM) 10K type strain sequencing project: providing services to taxonomists for standard genome sequencing and annotation.</title>
        <authorList>
            <consortium name="The Broad Institute Genomics Platform"/>
            <consortium name="The Broad Institute Genome Sequencing Center for Infectious Disease"/>
            <person name="Wu L."/>
            <person name="Ma J."/>
        </authorList>
    </citation>
    <scope>NUCLEOTIDE SEQUENCE [LARGE SCALE GENOMIC DNA]</scope>
    <source>
        <strain evidence="4">NBRC 108728</strain>
    </source>
</reference>
<feature type="domain" description="Microcystin LR degradation protein MlrC N-terminal" evidence="2">
    <location>
        <begin position="9"/>
        <end position="223"/>
    </location>
</feature>
<evidence type="ECO:0000313" key="3">
    <source>
        <dbReference type="EMBL" id="BDZ47896.1"/>
    </source>
</evidence>
<dbReference type="Pfam" id="PF07364">
    <property type="entry name" value="DUF1485"/>
    <property type="match status" value="1"/>
</dbReference>
<feature type="compositionally biased region" description="Low complexity" evidence="1">
    <location>
        <begin position="262"/>
        <end position="286"/>
    </location>
</feature>
<dbReference type="InterPro" id="IPR015995">
    <property type="entry name" value="MlrC_N"/>
</dbReference>
<proteinExistence type="predicted"/>
<feature type="compositionally biased region" description="Low complexity" evidence="1">
    <location>
        <begin position="239"/>
        <end position="254"/>
    </location>
</feature>
<dbReference type="EMBL" id="AP027732">
    <property type="protein sequence ID" value="BDZ47896.1"/>
    <property type="molecule type" value="Genomic_DNA"/>
</dbReference>
<evidence type="ECO:0000313" key="4">
    <source>
        <dbReference type="Proteomes" id="UP001321486"/>
    </source>
</evidence>
<keyword evidence="4" id="KW-1185">Reference proteome</keyword>
<evidence type="ECO:0000256" key="1">
    <source>
        <dbReference type="SAM" id="MobiDB-lite"/>
    </source>
</evidence>
<gene>
    <name evidence="3" type="ORF">GCM10025867_01370</name>
</gene>
<name>A0ABN6XW69_9MICO</name>
<dbReference type="Proteomes" id="UP001321486">
    <property type="component" value="Chromosome"/>
</dbReference>
<accession>A0ABN6XW69</accession>
<organism evidence="3 4">
    <name type="scientific">Frondihabitans sucicola</name>
    <dbReference type="NCBI Taxonomy" id="1268041"/>
    <lineage>
        <taxon>Bacteria</taxon>
        <taxon>Bacillati</taxon>
        <taxon>Actinomycetota</taxon>
        <taxon>Actinomycetes</taxon>
        <taxon>Micrococcales</taxon>
        <taxon>Microbacteriaceae</taxon>
        <taxon>Frondihabitans</taxon>
    </lineage>
</organism>
<sequence>MTSADRPVIAIAGLSTESSTFSPGHTSAEAFHALRGDDVVAFYPFLQPGLPLRDAAEWHGALMGKALPGGAVPAADYEALATELTERLAALPTLDALYFDIHGAMSVEGLDDAEADLLTRIRAAIGPTPIVSASMDLHGNVSRELAHQTDLVTCYRMAPHEDAGETRERAVRNLVEHLRSGAPRPLKAWVPIPVLLPGEKTSTRLEPAASVYARVHEVEAVEGCSTPRSGSATPGPTNRATAPSRSSPAPTPTRCRPVRSVSPAASGRLARASRSSPRPTASTAPSIGRWPRRLDRSSSAIPATTPRPVARAT</sequence>